<comment type="caution">
    <text evidence="1">The sequence shown here is derived from an EMBL/GenBank/DDBJ whole genome shotgun (WGS) entry which is preliminary data.</text>
</comment>
<evidence type="ECO:0000313" key="2">
    <source>
        <dbReference type="Proteomes" id="UP001336122"/>
    </source>
</evidence>
<name>A0ABU6P9Z1_9BACI</name>
<sequence length="39" mass="4780">MHVYLISFIIKQHIDSKYVIFRPFCEQNKKNESVSFIIY</sequence>
<organism evidence="1 2">
    <name type="scientific">Bacillus nitratireducens</name>
    <dbReference type="NCBI Taxonomy" id="2026193"/>
    <lineage>
        <taxon>Bacteria</taxon>
        <taxon>Bacillati</taxon>
        <taxon>Bacillota</taxon>
        <taxon>Bacilli</taxon>
        <taxon>Bacillales</taxon>
        <taxon>Bacillaceae</taxon>
        <taxon>Bacillus</taxon>
        <taxon>Bacillus cereus group</taxon>
    </lineage>
</organism>
<gene>
    <name evidence="1" type="ORF">P9485_08970</name>
</gene>
<protein>
    <submittedName>
        <fullName evidence="1">GTP pyrophosphokinase</fullName>
    </submittedName>
</protein>
<dbReference type="EMBL" id="JARTIK010000004">
    <property type="protein sequence ID" value="MED4677986.1"/>
    <property type="molecule type" value="Genomic_DNA"/>
</dbReference>
<dbReference type="RefSeq" id="WP_098488643.1">
    <property type="nucleotide sequence ID" value="NZ_JARTIK010000004.1"/>
</dbReference>
<dbReference type="Proteomes" id="UP001336122">
    <property type="component" value="Unassembled WGS sequence"/>
</dbReference>
<evidence type="ECO:0000313" key="1">
    <source>
        <dbReference type="EMBL" id="MED4677986.1"/>
    </source>
</evidence>
<accession>A0ABU6P9Z1</accession>
<proteinExistence type="predicted"/>
<keyword evidence="2" id="KW-1185">Reference proteome</keyword>
<reference evidence="1 2" key="1">
    <citation type="submission" date="2023-03" db="EMBL/GenBank/DDBJ databases">
        <title>Bacillus Genome Sequencing.</title>
        <authorList>
            <person name="Dunlap C."/>
        </authorList>
    </citation>
    <scope>NUCLEOTIDE SEQUENCE [LARGE SCALE GENOMIC DNA]</scope>
    <source>
        <strain evidence="1 2">NRS-319</strain>
    </source>
</reference>